<sequence length="308" mass="34872">MLKKVIPLSLVLCGSLFAANNLLEVTPQIGGSWHVDNQRYKNDIDLTYGIKFAGRVAPTALLEVGYDNIKNAKYSVPNNDTSINRYYLNVVKEFESWQNISPYVLGGIGYEDVSSTKQSLDSAPFGQYGAGLRWETFEYLHLKTELKHLINFDGRSDIVAMLGFSIPFGTFAQQEEVVIEEEVVVIEQPIIQAPTLSHIHTFSMQFPFDSSEISPHYNAEIMDFVNYMRENPNKNAIINGYTDNIGNKEYNQKLSERRAKAVKDKIVEQGISAERLDAKGHGEDNPIATNETREGRQQNRRVEAEVYH</sequence>
<dbReference type="InterPro" id="IPR006690">
    <property type="entry name" value="OMPA-like_CS"/>
</dbReference>
<keyword evidence="5 12" id="KW-0732">Signal</keyword>
<evidence type="ECO:0000256" key="5">
    <source>
        <dbReference type="ARBA" id="ARBA00022729"/>
    </source>
</evidence>
<dbReference type="InterPro" id="IPR006665">
    <property type="entry name" value="OmpA-like"/>
</dbReference>
<feature type="signal peptide" evidence="12">
    <location>
        <begin position="1"/>
        <end position="18"/>
    </location>
</feature>
<dbReference type="InterPro" id="IPR050330">
    <property type="entry name" value="Bact_OuterMem_StrucFunc"/>
</dbReference>
<proteinExistence type="predicted"/>
<feature type="compositionally biased region" description="Basic and acidic residues" evidence="11">
    <location>
        <begin position="291"/>
        <end position="308"/>
    </location>
</feature>
<dbReference type="GO" id="GO:0006811">
    <property type="term" value="P:monoatomic ion transport"/>
    <property type="evidence" value="ECO:0007669"/>
    <property type="project" value="UniProtKB-KW"/>
</dbReference>
<evidence type="ECO:0000256" key="6">
    <source>
        <dbReference type="ARBA" id="ARBA00023065"/>
    </source>
</evidence>
<dbReference type="SUPFAM" id="SSF56925">
    <property type="entry name" value="OMPA-like"/>
    <property type="match status" value="1"/>
</dbReference>
<dbReference type="KEGG" id="had:CDV25_06010"/>
<evidence type="ECO:0000256" key="11">
    <source>
        <dbReference type="SAM" id="MobiDB-lite"/>
    </source>
</evidence>
<feature type="chain" id="PRO_5016095526" evidence="12">
    <location>
        <begin position="19"/>
        <end position="308"/>
    </location>
</feature>
<keyword evidence="7" id="KW-0626">Porin</keyword>
<dbReference type="Pfam" id="PF13505">
    <property type="entry name" value="OMP_b-brl"/>
    <property type="match status" value="1"/>
</dbReference>
<dbReference type="EMBL" id="CP021886">
    <property type="protein sequence ID" value="AWI34359.1"/>
    <property type="molecule type" value="Genomic_DNA"/>
</dbReference>
<evidence type="ECO:0000256" key="7">
    <source>
        <dbReference type="ARBA" id="ARBA00023114"/>
    </source>
</evidence>
<evidence type="ECO:0000256" key="8">
    <source>
        <dbReference type="ARBA" id="ARBA00023136"/>
    </source>
</evidence>
<dbReference type="PROSITE" id="PS51123">
    <property type="entry name" value="OMPA_2"/>
    <property type="match status" value="1"/>
</dbReference>
<dbReference type="PANTHER" id="PTHR30329:SF21">
    <property type="entry name" value="LIPOPROTEIN YIAD-RELATED"/>
    <property type="match status" value="1"/>
</dbReference>
<accession>A0A2U8FDR4</accession>
<dbReference type="Proteomes" id="UP000244890">
    <property type="component" value="Chromosome"/>
</dbReference>
<dbReference type="InterPro" id="IPR027385">
    <property type="entry name" value="Beta-barrel_OMP"/>
</dbReference>
<keyword evidence="4" id="KW-0812">Transmembrane</keyword>
<evidence type="ECO:0000256" key="1">
    <source>
        <dbReference type="ARBA" id="ARBA00004571"/>
    </source>
</evidence>
<feature type="region of interest" description="Disordered" evidence="11">
    <location>
        <begin position="277"/>
        <end position="308"/>
    </location>
</feature>
<dbReference type="RefSeq" id="WP_108911183.1">
    <property type="nucleotide sequence ID" value="NZ_CP021886.1"/>
</dbReference>
<dbReference type="GO" id="GO:0046930">
    <property type="term" value="C:pore complex"/>
    <property type="evidence" value="ECO:0007669"/>
    <property type="project" value="UniProtKB-KW"/>
</dbReference>
<evidence type="ECO:0000256" key="3">
    <source>
        <dbReference type="ARBA" id="ARBA00022452"/>
    </source>
</evidence>
<keyword evidence="3" id="KW-1134">Transmembrane beta strand</keyword>
<comment type="subcellular location">
    <subcellularLocation>
        <location evidence="1">Cell outer membrane</location>
        <topology evidence="1">Multi-pass membrane protein</topology>
    </subcellularLocation>
</comment>
<keyword evidence="6" id="KW-0406">Ion transport</keyword>
<reference evidence="14 15" key="1">
    <citation type="submission" date="2017-06" db="EMBL/GenBank/DDBJ databases">
        <title>Complete genome of Helicobacter apodemus.</title>
        <authorList>
            <person name="Cho S."/>
        </authorList>
    </citation>
    <scope>NUCLEOTIDE SEQUENCE [LARGE SCALE GENOMIC DNA]</scope>
    <source>
        <strain evidence="15">SNUVETPUB-15-01</strain>
    </source>
</reference>
<keyword evidence="9" id="KW-0998">Cell outer membrane</keyword>
<dbReference type="GO" id="GO:0009279">
    <property type="term" value="C:cell outer membrane"/>
    <property type="evidence" value="ECO:0007669"/>
    <property type="project" value="UniProtKB-SubCell"/>
</dbReference>
<evidence type="ECO:0000313" key="14">
    <source>
        <dbReference type="EMBL" id="AWI34359.1"/>
    </source>
</evidence>
<evidence type="ECO:0000259" key="13">
    <source>
        <dbReference type="PROSITE" id="PS51123"/>
    </source>
</evidence>
<evidence type="ECO:0000313" key="15">
    <source>
        <dbReference type="Proteomes" id="UP000244890"/>
    </source>
</evidence>
<feature type="domain" description="OmpA-like" evidence="13">
    <location>
        <begin position="193"/>
        <end position="308"/>
    </location>
</feature>
<evidence type="ECO:0000256" key="10">
    <source>
        <dbReference type="PROSITE-ProRule" id="PRU00473"/>
    </source>
</evidence>
<gene>
    <name evidence="14" type="ORF">CDV25_06010</name>
</gene>
<protein>
    <submittedName>
        <fullName evidence="14">Calcium-binding protein</fullName>
    </submittedName>
</protein>
<dbReference type="Gene3D" id="3.30.1330.60">
    <property type="entry name" value="OmpA-like domain"/>
    <property type="match status" value="1"/>
</dbReference>
<dbReference type="Gene3D" id="2.40.160.20">
    <property type="match status" value="1"/>
</dbReference>
<evidence type="ECO:0000256" key="2">
    <source>
        <dbReference type="ARBA" id="ARBA00022448"/>
    </source>
</evidence>
<keyword evidence="8 10" id="KW-0472">Membrane</keyword>
<name>A0A2U8FDR4_9HELI</name>
<evidence type="ECO:0000256" key="4">
    <source>
        <dbReference type="ARBA" id="ARBA00022692"/>
    </source>
</evidence>
<dbReference type="AlphaFoldDB" id="A0A2U8FDR4"/>
<dbReference type="InterPro" id="IPR006664">
    <property type="entry name" value="OMP_bac"/>
</dbReference>
<dbReference type="CDD" id="cd07185">
    <property type="entry name" value="OmpA_C-like"/>
    <property type="match status" value="1"/>
</dbReference>
<dbReference type="InterPro" id="IPR036737">
    <property type="entry name" value="OmpA-like_sf"/>
</dbReference>
<dbReference type="GO" id="GO:0015288">
    <property type="term" value="F:porin activity"/>
    <property type="evidence" value="ECO:0007669"/>
    <property type="project" value="UniProtKB-KW"/>
</dbReference>
<evidence type="ECO:0000256" key="12">
    <source>
        <dbReference type="SAM" id="SignalP"/>
    </source>
</evidence>
<dbReference type="PROSITE" id="PS01068">
    <property type="entry name" value="OMPA_1"/>
    <property type="match status" value="1"/>
</dbReference>
<dbReference type="InterPro" id="IPR011250">
    <property type="entry name" value="OMP/PagP_B-barrel"/>
</dbReference>
<evidence type="ECO:0000256" key="9">
    <source>
        <dbReference type="ARBA" id="ARBA00023237"/>
    </source>
</evidence>
<dbReference type="SUPFAM" id="SSF103088">
    <property type="entry name" value="OmpA-like"/>
    <property type="match status" value="1"/>
</dbReference>
<keyword evidence="2" id="KW-0813">Transport</keyword>
<dbReference type="PRINTS" id="PR01021">
    <property type="entry name" value="OMPADOMAIN"/>
</dbReference>
<dbReference type="Pfam" id="PF00691">
    <property type="entry name" value="OmpA"/>
    <property type="match status" value="1"/>
</dbReference>
<dbReference type="OrthoDB" id="9805566at2"/>
<dbReference type="PANTHER" id="PTHR30329">
    <property type="entry name" value="STATOR ELEMENT OF FLAGELLAR MOTOR COMPLEX"/>
    <property type="match status" value="1"/>
</dbReference>
<organism evidence="14 15">
    <name type="scientific">Helicobacter apodemus</name>
    <dbReference type="NCBI Taxonomy" id="135569"/>
    <lineage>
        <taxon>Bacteria</taxon>
        <taxon>Pseudomonadati</taxon>
        <taxon>Campylobacterota</taxon>
        <taxon>Epsilonproteobacteria</taxon>
        <taxon>Campylobacterales</taxon>
        <taxon>Helicobacteraceae</taxon>
        <taxon>Helicobacter</taxon>
    </lineage>
</organism>
<dbReference type="PRINTS" id="PR01023">
    <property type="entry name" value="NAFLGMOTY"/>
</dbReference>